<protein>
    <recommendedName>
        <fullName evidence="4">Dirigent protein</fullName>
    </recommendedName>
</protein>
<comment type="subunit">
    <text evidence="2 4">Homodimer.</text>
</comment>
<dbReference type="Pfam" id="PF03018">
    <property type="entry name" value="Dirigent"/>
    <property type="match status" value="1"/>
</dbReference>
<keyword evidence="6" id="KW-1185">Reference proteome</keyword>
<keyword evidence="3 4" id="KW-0964">Secreted</keyword>
<evidence type="ECO:0000256" key="2">
    <source>
        <dbReference type="ARBA" id="ARBA00011738"/>
    </source>
</evidence>
<name>A0ABC9B5F2_9POAL</name>
<evidence type="ECO:0000313" key="5">
    <source>
        <dbReference type="EMBL" id="CAL4992025.1"/>
    </source>
</evidence>
<dbReference type="GO" id="GO:0009699">
    <property type="term" value="P:phenylpropanoid biosynthetic process"/>
    <property type="evidence" value="ECO:0007669"/>
    <property type="project" value="UniProtKB-ARBA"/>
</dbReference>
<accession>A0ABC9B5F2</accession>
<comment type="function">
    <text evidence="4">Dirigent proteins impart stereoselectivity on the phenoxy radical-coupling reaction, yielding optically active lignans from two molecules of coniferyl alcohol in the biosynthesis of lignans, flavonolignans, and alkaloids and thus plays a central role in plant secondary metabolism.</text>
</comment>
<gene>
    <name evidence="5" type="ORF">URODEC1_LOCUS60909</name>
</gene>
<proteinExistence type="inferred from homology"/>
<dbReference type="AlphaFoldDB" id="A0ABC9B5F2"/>
<evidence type="ECO:0000256" key="4">
    <source>
        <dbReference type="RuleBase" id="RU363099"/>
    </source>
</evidence>
<reference evidence="6" key="1">
    <citation type="submission" date="2024-06" db="EMBL/GenBank/DDBJ databases">
        <authorList>
            <person name="Ryan C."/>
        </authorList>
    </citation>
    <scope>NUCLEOTIDE SEQUENCE [LARGE SCALE GENOMIC DNA]</scope>
</reference>
<evidence type="ECO:0000256" key="3">
    <source>
        <dbReference type="ARBA" id="ARBA00022525"/>
    </source>
</evidence>
<sequence length="192" mass="21100">MSNDLANFEATVVAAPAAYRRFTFRDLYMRRARGKKDGNQAILVDSDGLAIRTQHRAIRTHHQSDMGVMAIHNWEVYDGPGPSANIVARARGLHIDTSGGFYHNTFSFVFEHGRFKGSTLQAMGVAPKENDEYSIVGGSGAFAMANGVVRRALHTREAKTEIDRITIKVLIPVFNETAIVGTSLSSDVQNFS</sequence>
<dbReference type="InterPro" id="IPR044859">
    <property type="entry name" value="Allene_oxi_cyc_Dirigent"/>
</dbReference>
<dbReference type="Proteomes" id="UP001497457">
    <property type="component" value="Chromosome 24b"/>
</dbReference>
<evidence type="ECO:0000256" key="1">
    <source>
        <dbReference type="ARBA" id="ARBA00010746"/>
    </source>
</evidence>
<reference evidence="5 6" key="2">
    <citation type="submission" date="2024-10" db="EMBL/GenBank/DDBJ databases">
        <authorList>
            <person name="Ryan C."/>
        </authorList>
    </citation>
    <scope>NUCLEOTIDE SEQUENCE [LARGE SCALE GENOMIC DNA]</scope>
</reference>
<comment type="similarity">
    <text evidence="1 4">Belongs to the plant dirigent protein family.</text>
</comment>
<dbReference type="Gene3D" id="2.40.480.10">
    <property type="entry name" value="Allene oxide cyclase-like"/>
    <property type="match status" value="1"/>
</dbReference>
<dbReference type="PANTHER" id="PTHR21495">
    <property type="entry name" value="NUCLEOPORIN-RELATED"/>
    <property type="match status" value="1"/>
</dbReference>
<comment type="subcellular location">
    <subcellularLocation>
        <location evidence="4">Secreted</location>
        <location evidence="4">Extracellular space</location>
        <location evidence="4">Apoplast</location>
    </subcellularLocation>
</comment>
<organism evidence="5 6">
    <name type="scientific">Urochloa decumbens</name>
    <dbReference type="NCBI Taxonomy" id="240449"/>
    <lineage>
        <taxon>Eukaryota</taxon>
        <taxon>Viridiplantae</taxon>
        <taxon>Streptophyta</taxon>
        <taxon>Embryophyta</taxon>
        <taxon>Tracheophyta</taxon>
        <taxon>Spermatophyta</taxon>
        <taxon>Magnoliopsida</taxon>
        <taxon>Liliopsida</taxon>
        <taxon>Poales</taxon>
        <taxon>Poaceae</taxon>
        <taxon>PACMAD clade</taxon>
        <taxon>Panicoideae</taxon>
        <taxon>Panicodae</taxon>
        <taxon>Paniceae</taxon>
        <taxon>Melinidinae</taxon>
        <taxon>Urochloa</taxon>
    </lineage>
</organism>
<evidence type="ECO:0000313" key="6">
    <source>
        <dbReference type="Proteomes" id="UP001497457"/>
    </source>
</evidence>
<dbReference type="EMBL" id="OZ075134">
    <property type="protein sequence ID" value="CAL4992025.1"/>
    <property type="molecule type" value="Genomic_DNA"/>
</dbReference>
<dbReference type="InterPro" id="IPR004265">
    <property type="entry name" value="Dirigent"/>
</dbReference>
<dbReference type="GO" id="GO:0048046">
    <property type="term" value="C:apoplast"/>
    <property type="evidence" value="ECO:0007669"/>
    <property type="project" value="UniProtKB-SubCell"/>
</dbReference>
<keyword evidence="4" id="KW-0052">Apoplast</keyword>